<dbReference type="Proteomes" id="UP000859505">
    <property type="component" value="Unassembled WGS sequence"/>
</dbReference>
<accession>A0AAD3YHS1</accession>
<reference evidence="3" key="2">
    <citation type="submission" date="2020-01" db="EMBL/GenBank/DDBJ databases">
        <authorList>
            <consortium name="NCBI Pathogen Detection Project"/>
        </authorList>
    </citation>
    <scope>NUCLEOTIDE SEQUENCE</scope>
    <source>
        <strain evidence="3">OLC2673_Aeromonas</strain>
    </source>
</reference>
<dbReference type="EMBL" id="DACTUL010000001">
    <property type="protein sequence ID" value="HAT6342469.1"/>
    <property type="molecule type" value="Genomic_DNA"/>
</dbReference>
<dbReference type="InterPro" id="IPR022686">
    <property type="entry name" value="G2P_N"/>
</dbReference>
<evidence type="ECO:0000313" key="3">
    <source>
        <dbReference type="EMBL" id="HAT6342469.1"/>
    </source>
</evidence>
<protein>
    <recommendedName>
        <fullName evidence="5">DNA replication protein</fullName>
    </recommendedName>
</protein>
<dbReference type="Pfam" id="PF05144">
    <property type="entry name" value="Phage_CRI"/>
    <property type="match status" value="1"/>
</dbReference>
<dbReference type="InterPro" id="IPR006516">
    <property type="entry name" value="G2P"/>
</dbReference>
<evidence type="ECO:0000259" key="1">
    <source>
        <dbReference type="Pfam" id="PF05144"/>
    </source>
</evidence>
<organism evidence="3 4">
    <name type="scientific">Aeromonas hydrophila</name>
    <dbReference type="NCBI Taxonomy" id="644"/>
    <lineage>
        <taxon>Bacteria</taxon>
        <taxon>Pseudomonadati</taxon>
        <taxon>Pseudomonadota</taxon>
        <taxon>Gammaproteobacteria</taxon>
        <taxon>Aeromonadales</taxon>
        <taxon>Aeromonadaceae</taxon>
        <taxon>Aeromonas</taxon>
    </lineage>
</organism>
<name>A0AAD3YHS1_AERHY</name>
<gene>
    <name evidence="3" type="ORF">JAJ28_000120</name>
</gene>
<evidence type="ECO:0000259" key="2">
    <source>
        <dbReference type="Pfam" id="PF05155"/>
    </source>
</evidence>
<evidence type="ECO:0000313" key="4">
    <source>
        <dbReference type="Proteomes" id="UP000859505"/>
    </source>
</evidence>
<feature type="domain" description="Replication-associated protein G2P C-terminal" evidence="2">
    <location>
        <begin position="342"/>
        <end position="424"/>
    </location>
</feature>
<dbReference type="NCBIfam" id="TIGR01629">
    <property type="entry name" value="rep_II_X"/>
    <property type="match status" value="1"/>
</dbReference>
<comment type="caution">
    <text evidence="3">The sequence shown here is derived from an EMBL/GenBank/DDBJ whole genome shotgun (WGS) entry which is preliminary data.</text>
</comment>
<dbReference type="AlphaFoldDB" id="A0AAD3YHS1"/>
<dbReference type="InterPro" id="IPR022688">
    <property type="entry name" value="G2P_C"/>
</dbReference>
<proteinExistence type="predicted"/>
<feature type="domain" description="Replication-associated protein G2P N-terminal" evidence="1">
    <location>
        <begin position="1"/>
        <end position="268"/>
    </location>
</feature>
<evidence type="ECO:0008006" key="5">
    <source>
        <dbReference type="Google" id="ProtNLM"/>
    </source>
</evidence>
<sequence>MYDFWEIHIPFQQRYCTVQRIGVGASDIVGVVDLEECGRRGLQLGSKRVDFSIDPEGKLHDLYHPWESIPSSFTDISCKLHQAQLNRSWPCIAIKGSPAKLLQGHNVYGPDCAATGILELIAAFTRALPGVADMLDFGSAHIRRVDCTYSIKLPDAETMANCLSAIGQLSHRHLRASKEADYASTIYFNRRSQDQQDAGRAHVLVVYAKDHEMERQLERLQAAARKEKTSRYNSVIKSMQSPELQQFAQHRLRFEGRGFTRWFEKNQIPRNVWQFLSWVAEFEKREGMTFCEWAWRDMFKDMMTALGDSKVHLTQDQEVQSKLRISYGRCKQFSNPDGTTTEKWNFTRADRLMMFYRLLATEGWAKTKRLTASSSFYDSVKALLDIGLTKAQLQNLRNKKTAKLLHLIKMDFADQRPAGYVEPAGTVLDTAGDMSSIGNRFGKGFVQSLGHSREQLIAQEVAKVSGQPLDVAAACVSHLVAGRPLRLNGDIGGMGGEQLHLAVFDDGTWELVRGNVNEYRKTHSLPQPDERPEYDDEQLCADFADYLGSPKNTEFDARSYADTEHKKLSIVLDVMRRELADLEADPDKIPQAIALRERIRHTKARLDRLWYWANKATDSRGRTIKSEEEICQE</sequence>
<reference evidence="3" key="1">
    <citation type="journal article" date="2018" name="Genome Biol.">
        <title>SKESA: strategic k-mer extension for scrupulous assemblies.</title>
        <authorList>
            <person name="Souvorov A."/>
            <person name="Agarwala R."/>
            <person name="Lipman D.J."/>
        </authorList>
    </citation>
    <scope>NUCLEOTIDE SEQUENCE</scope>
    <source>
        <strain evidence="3">OLC2673_Aeromonas</strain>
    </source>
</reference>
<dbReference type="GO" id="GO:0006260">
    <property type="term" value="P:DNA replication"/>
    <property type="evidence" value="ECO:0007669"/>
    <property type="project" value="InterPro"/>
</dbReference>
<dbReference type="Pfam" id="PF05155">
    <property type="entry name" value="G2P_X_C"/>
    <property type="match status" value="1"/>
</dbReference>